<feature type="region of interest" description="Disordered" evidence="1">
    <location>
        <begin position="58"/>
        <end position="89"/>
    </location>
</feature>
<protein>
    <submittedName>
        <fullName evidence="2">Uncharacterized protein</fullName>
    </submittedName>
</protein>
<dbReference type="EnsemblMetazoa" id="AMAM018666-RA">
    <property type="protein sequence ID" value="AMAM018666-PA"/>
    <property type="gene ID" value="AMAM018666"/>
</dbReference>
<accession>A0A182T360</accession>
<dbReference type="Proteomes" id="UP000075901">
    <property type="component" value="Unassembled WGS sequence"/>
</dbReference>
<evidence type="ECO:0000313" key="3">
    <source>
        <dbReference type="Proteomes" id="UP000075901"/>
    </source>
</evidence>
<keyword evidence="3" id="KW-1185">Reference proteome</keyword>
<sequence length="132" mass="13200">MNLMDSPGSAYDGTRLAESGVPLADGNVDPLFIGTANNINPAASADPQGFPLLYNHIQTPRGGAGARTRGGRRGPGSRGPRTPRGGRGAAKAAMAALLSAGGGTLSSDIIGSFADLTAAQEAATKQLLDALQ</sequence>
<reference evidence="2" key="2">
    <citation type="submission" date="2020-05" db="UniProtKB">
        <authorList>
            <consortium name="EnsemblMetazoa"/>
        </authorList>
    </citation>
    <scope>IDENTIFICATION</scope>
    <source>
        <strain evidence="2">maculatus3</strain>
    </source>
</reference>
<feature type="compositionally biased region" description="Low complexity" evidence="1">
    <location>
        <begin position="78"/>
        <end position="89"/>
    </location>
</feature>
<evidence type="ECO:0000313" key="2">
    <source>
        <dbReference type="EnsemblMetazoa" id="AMAM018666-PA"/>
    </source>
</evidence>
<reference evidence="3" key="1">
    <citation type="submission" date="2013-09" db="EMBL/GenBank/DDBJ databases">
        <title>The Genome Sequence of Anopheles maculatus species B.</title>
        <authorList>
            <consortium name="The Broad Institute Genomics Platform"/>
            <person name="Neafsey D.E."/>
            <person name="Besansky N."/>
            <person name="Howell P."/>
            <person name="Walton C."/>
            <person name="Young S.K."/>
            <person name="Zeng Q."/>
            <person name="Gargeya S."/>
            <person name="Fitzgerald M."/>
            <person name="Haas B."/>
            <person name="Abouelleil A."/>
            <person name="Allen A.W."/>
            <person name="Alvarado L."/>
            <person name="Arachchi H.M."/>
            <person name="Berlin A.M."/>
            <person name="Chapman S.B."/>
            <person name="Gainer-Dewar J."/>
            <person name="Goldberg J."/>
            <person name="Griggs A."/>
            <person name="Gujja S."/>
            <person name="Hansen M."/>
            <person name="Howarth C."/>
            <person name="Imamovic A."/>
            <person name="Ireland A."/>
            <person name="Larimer J."/>
            <person name="McCowan C."/>
            <person name="Murphy C."/>
            <person name="Pearson M."/>
            <person name="Poon T.W."/>
            <person name="Priest M."/>
            <person name="Roberts A."/>
            <person name="Saif S."/>
            <person name="Shea T."/>
            <person name="Sisk P."/>
            <person name="Sykes S."/>
            <person name="Wortman J."/>
            <person name="Nusbaum C."/>
            <person name="Birren B."/>
        </authorList>
    </citation>
    <scope>NUCLEOTIDE SEQUENCE [LARGE SCALE GENOMIC DNA]</scope>
    <source>
        <strain evidence="3">maculatus3</strain>
    </source>
</reference>
<dbReference type="AlphaFoldDB" id="A0A182T360"/>
<organism evidence="2 3">
    <name type="scientific">Anopheles maculatus</name>
    <dbReference type="NCBI Taxonomy" id="74869"/>
    <lineage>
        <taxon>Eukaryota</taxon>
        <taxon>Metazoa</taxon>
        <taxon>Ecdysozoa</taxon>
        <taxon>Arthropoda</taxon>
        <taxon>Hexapoda</taxon>
        <taxon>Insecta</taxon>
        <taxon>Pterygota</taxon>
        <taxon>Neoptera</taxon>
        <taxon>Endopterygota</taxon>
        <taxon>Diptera</taxon>
        <taxon>Nematocera</taxon>
        <taxon>Culicoidea</taxon>
        <taxon>Culicidae</taxon>
        <taxon>Anophelinae</taxon>
        <taxon>Anopheles</taxon>
        <taxon>Anopheles maculatus group</taxon>
    </lineage>
</organism>
<dbReference type="VEuPathDB" id="VectorBase:AMAM018666"/>
<proteinExistence type="predicted"/>
<name>A0A182T360_9DIPT</name>
<evidence type="ECO:0000256" key="1">
    <source>
        <dbReference type="SAM" id="MobiDB-lite"/>
    </source>
</evidence>